<evidence type="ECO:0000256" key="1">
    <source>
        <dbReference type="SAM" id="MobiDB-lite"/>
    </source>
</evidence>
<reference evidence="2 3" key="1">
    <citation type="submission" date="2024-04" db="EMBL/GenBank/DDBJ databases">
        <title>Tritrichomonas musculus Genome.</title>
        <authorList>
            <person name="Alves-Ferreira E."/>
            <person name="Grigg M."/>
            <person name="Lorenzi H."/>
            <person name="Galac M."/>
        </authorList>
    </citation>
    <scope>NUCLEOTIDE SEQUENCE [LARGE SCALE GENOMIC DNA]</scope>
    <source>
        <strain evidence="2 3">EAF2021</strain>
    </source>
</reference>
<proteinExistence type="predicted"/>
<feature type="compositionally biased region" description="Polar residues" evidence="1">
    <location>
        <begin position="23"/>
        <end position="36"/>
    </location>
</feature>
<comment type="caution">
    <text evidence="2">The sequence shown here is derived from an EMBL/GenBank/DDBJ whole genome shotgun (WGS) entry which is preliminary data.</text>
</comment>
<organism evidence="2 3">
    <name type="scientific">Tritrichomonas musculus</name>
    <dbReference type="NCBI Taxonomy" id="1915356"/>
    <lineage>
        <taxon>Eukaryota</taxon>
        <taxon>Metamonada</taxon>
        <taxon>Parabasalia</taxon>
        <taxon>Tritrichomonadida</taxon>
        <taxon>Tritrichomonadidae</taxon>
        <taxon>Tritrichomonas</taxon>
    </lineage>
</organism>
<dbReference type="EMBL" id="JAPFFF010000010">
    <property type="protein sequence ID" value="KAK8881105.1"/>
    <property type="molecule type" value="Genomic_DNA"/>
</dbReference>
<evidence type="ECO:0000313" key="2">
    <source>
        <dbReference type="EMBL" id="KAK8881105.1"/>
    </source>
</evidence>
<dbReference type="Proteomes" id="UP001470230">
    <property type="component" value="Unassembled WGS sequence"/>
</dbReference>
<keyword evidence="3" id="KW-1185">Reference proteome</keyword>
<name>A0ABR2JT91_9EUKA</name>
<protein>
    <submittedName>
        <fullName evidence="2">Uncharacterized protein</fullName>
    </submittedName>
</protein>
<accession>A0ABR2JT91</accession>
<feature type="region of interest" description="Disordered" evidence="1">
    <location>
        <begin position="1"/>
        <end position="36"/>
    </location>
</feature>
<gene>
    <name evidence="2" type="ORF">M9Y10_003833</name>
</gene>
<evidence type="ECO:0000313" key="3">
    <source>
        <dbReference type="Proteomes" id="UP001470230"/>
    </source>
</evidence>
<sequence length="195" mass="22530">MSKVLHKARILSSENDSSRKQEQNTNVNIKIKPSSNVNYPNIPPISAQIQNQPYNVNQEQQLQQDSLTRNINFTQLSDNSQLAYQQQINNTLEIRNKFLETLLSIYELNPIRVNNYLVCHYNSLMELIKILTQADKVELVIDEEEGCTGCISNTKYMNIQRILVTKDDKTLDLKIGFNETYAQLIRYGISLKMCI</sequence>